<comment type="caution">
    <text evidence="1">The sequence shown here is derived from an EMBL/GenBank/DDBJ whole genome shotgun (WGS) entry which is preliminary data.</text>
</comment>
<evidence type="ECO:0000313" key="1">
    <source>
        <dbReference type="EMBL" id="CAL4093422.1"/>
    </source>
</evidence>
<protein>
    <submittedName>
        <fullName evidence="1">Uncharacterized protein</fullName>
    </submittedName>
</protein>
<dbReference type="EMBL" id="CAXKWB010009082">
    <property type="protein sequence ID" value="CAL4093422.1"/>
    <property type="molecule type" value="Genomic_DNA"/>
</dbReference>
<proteinExistence type="predicted"/>
<evidence type="ECO:0000313" key="2">
    <source>
        <dbReference type="Proteomes" id="UP001497623"/>
    </source>
</evidence>
<dbReference type="GO" id="GO:0004806">
    <property type="term" value="F:triacylglycerol lipase activity"/>
    <property type="evidence" value="ECO:0007669"/>
    <property type="project" value="TreeGrafter"/>
</dbReference>
<organism evidence="1 2">
    <name type="scientific">Meganyctiphanes norvegica</name>
    <name type="common">Northern krill</name>
    <name type="synonym">Thysanopoda norvegica</name>
    <dbReference type="NCBI Taxonomy" id="48144"/>
    <lineage>
        <taxon>Eukaryota</taxon>
        <taxon>Metazoa</taxon>
        <taxon>Ecdysozoa</taxon>
        <taxon>Arthropoda</taxon>
        <taxon>Crustacea</taxon>
        <taxon>Multicrustacea</taxon>
        <taxon>Malacostraca</taxon>
        <taxon>Eumalacostraca</taxon>
        <taxon>Eucarida</taxon>
        <taxon>Euphausiacea</taxon>
        <taxon>Euphausiidae</taxon>
        <taxon>Meganyctiphanes</taxon>
    </lineage>
</organism>
<feature type="non-terminal residue" evidence="1">
    <location>
        <position position="601"/>
    </location>
</feature>
<dbReference type="GO" id="GO:0019433">
    <property type="term" value="P:triglyceride catabolic process"/>
    <property type="evidence" value="ECO:0007669"/>
    <property type="project" value="TreeGrafter"/>
</dbReference>
<dbReference type="PANTHER" id="PTHR23025:SF3">
    <property type="entry name" value="HORMONE-SENSITIVE LIPASE"/>
    <property type="match status" value="1"/>
</dbReference>
<dbReference type="GO" id="GO:0004771">
    <property type="term" value="F:sterol ester esterase activity"/>
    <property type="evidence" value="ECO:0007669"/>
    <property type="project" value="TreeGrafter"/>
</dbReference>
<accession>A0AAV2QMG9</accession>
<name>A0AAV2QMG9_MEGNR</name>
<dbReference type="SUPFAM" id="SSF53474">
    <property type="entry name" value="alpha/beta-Hydrolases"/>
    <property type="match status" value="1"/>
</dbReference>
<dbReference type="GO" id="GO:0005829">
    <property type="term" value="C:cytosol"/>
    <property type="evidence" value="ECO:0007669"/>
    <property type="project" value="TreeGrafter"/>
</dbReference>
<gene>
    <name evidence="1" type="ORF">MNOR_LOCUS14859</name>
</gene>
<dbReference type="Proteomes" id="UP001497623">
    <property type="component" value="Unassembled WGS sequence"/>
</dbReference>
<dbReference type="Gene3D" id="3.40.50.1820">
    <property type="entry name" value="alpha/beta hydrolase"/>
    <property type="match status" value="1"/>
</dbReference>
<dbReference type="PANTHER" id="PTHR23025">
    <property type="entry name" value="TRIACYLGLYCEROL LIPASE"/>
    <property type="match status" value="1"/>
</dbReference>
<reference evidence="1 2" key="1">
    <citation type="submission" date="2024-05" db="EMBL/GenBank/DDBJ databases">
        <authorList>
            <person name="Wallberg A."/>
        </authorList>
    </citation>
    <scope>NUCLEOTIDE SEQUENCE [LARGE SCALE GENOMIC DNA]</scope>
</reference>
<sequence>MPASTVDTPYMQDNFSRGPNNRFPVMMSPCGSRGLTVPSQNDDTGGSHLLAVCDCTQQLKGSRAPSGLLLQEELNYGASIDSKHEMALAFSIASQGGFWQFMAVYGSGSLVTLPSCAVNDCAVFKARFCLCKLNARESTLGSLPLVLFDSQQMFKMSLHSEKWSSSSKEVPMSSNFVHMLMGSRCIFLPTFKVIRTYVKYSPNLAYFNVTFFNGLFGSRDKLMSRTIARKMVFGATLSKYDIFPCKWFGINVYDIFFRHIKQLEIPQLQGFTRPNLAILFKKMLSFNSEDERIVFDELLNIADQAAAENDLPHYSTAAPICAWPFSTPYKKKHPVLNIQKTCLGHSMLPKNFDKFTKKPLPSLRGHGTAINDPIICKNLNLAVKCTSAHADTLATHGQTKNVRNVNTYRIGAIIKCDSAGGNLVAGLTIKCLELGIRPPDGLYLAYTPFMFDLVPSPARLLAVMDPLLPLGFALRCLKAYASEPSNPTSEASSPVDPLSNRTTSSSIAVEVSGATLEQPSAGSDTESFVEVVEKMAKELPDRQKKAGPFESRVSPVLNITSLIHCRLPTEDSSPRALHPLSITAPRGTPPCYSALICIIAK</sequence>
<dbReference type="InterPro" id="IPR029058">
    <property type="entry name" value="AB_hydrolase_fold"/>
</dbReference>
<keyword evidence="2" id="KW-1185">Reference proteome</keyword>
<dbReference type="AlphaFoldDB" id="A0AAV2QMG9"/>